<dbReference type="OrthoDB" id="10518498at2759"/>
<feature type="compositionally biased region" description="Pro residues" evidence="1">
    <location>
        <begin position="51"/>
        <end position="62"/>
    </location>
</feature>
<name>W4FZ94_APHAT</name>
<dbReference type="EMBL" id="KI913154">
    <property type="protein sequence ID" value="ETV72316.1"/>
    <property type="molecule type" value="Genomic_DNA"/>
</dbReference>
<dbReference type="AlphaFoldDB" id="W4FZ94"/>
<dbReference type="RefSeq" id="XP_009837998.1">
    <property type="nucleotide sequence ID" value="XM_009839696.1"/>
</dbReference>
<gene>
    <name evidence="2" type="ORF">H257_12480</name>
</gene>
<dbReference type="GeneID" id="20814476"/>
<accession>W4FZ94</accession>
<proteinExistence type="predicted"/>
<evidence type="ECO:0000256" key="1">
    <source>
        <dbReference type="SAM" id="MobiDB-lite"/>
    </source>
</evidence>
<protein>
    <submittedName>
        <fullName evidence="2">Uncharacterized protein</fullName>
    </submittedName>
</protein>
<evidence type="ECO:0000313" key="2">
    <source>
        <dbReference type="EMBL" id="ETV72316.1"/>
    </source>
</evidence>
<sequence>MALPSFLFASSILKASSTGSSMISITDDVVSNVRRFRRRISSGDQRDTVPATPPPYPTRHQF</sequence>
<feature type="region of interest" description="Disordered" evidence="1">
    <location>
        <begin position="38"/>
        <end position="62"/>
    </location>
</feature>
<reference evidence="2" key="1">
    <citation type="submission" date="2013-12" db="EMBL/GenBank/DDBJ databases">
        <title>The Genome Sequence of Aphanomyces astaci APO3.</title>
        <authorList>
            <consortium name="The Broad Institute Genomics Platform"/>
            <person name="Russ C."/>
            <person name="Tyler B."/>
            <person name="van West P."/>
            <person name="Dieguez-Uribeondo J."/>
            <person name="Young S.K."/>
            <person name="Zeng Q."/>
            <person name="Gargeya S."/>
            <person name="Fitzgerald M."/>
            <person name="Abouelleil A."/>
            <person name="Alvarado L."/>
            <person name="Chapman S.B."/>
            <person name="Gainer-Dewar J."/>
            <person name="Goldberg J."/>
            <person name="Griggs A."/>
            <person name="Gujja S."/>
            <person name="Hansen M."/>
            <person name="Howarth C."/>
            <person name="Imamovic A."/>
            <person name="Ireland A."/>
            <person name="Larimer J."/>
            <person name="McCowan C."/>
            <person name="Murphy C."/>
            <person name="Pearson M."/>
            <person name="Poon T.W."/>
            <person name="Priest M."/>
            <person name="Roberts A."/>
            <person name="Saif S."/>
            <person name="Shea T."/>
            <person name="Sykes S."/>
            <person name="Wortman J."/>
            <person name="Nusbaum C."/>
            <person name="Birren B."/>
        </authorList>
    </citation>
    <scope>NUCLEOTIDE SEQUENCE [LARGE SCALE GENOMIC DNA]</scope>
    <source>
        <strain evidence="2">APO3</strain>
    </source>
</reference>
<dbReference type="VEuPathDB" id="FungiDB:H257_12480"/>
<organism evidence="2">
    <name type="scientific">Aphanomyces astaci</name>
    <name type="common">Crayfish plague agent</name>
    <dbReference type="NCBI Taxonomy" id="112090"/>
    <lineage>
        <taxon>Eukaryota</taxon>
        <taxon>Sar</taxon>
        <taxon>Stramenopiles</taxon>
        <taxon>Oomycota</taxon>
        <taxon>Saprolegniomycetes</taxon>
        <taxon>Saprolegniales</taxon>
        <taxon>Verrucalvaceae</taxon>
        <taxon>Aphanomyces</taxon>
    </lineage>
</organism>